<dbReference type="Pfam" id="PF00990">
    <property type="entry name" value="GGDEF"/>
    <property type="match status" value="1"/>
</dbReference>
<dbReference type="Gene3D" id="3.30.70.270">
    <property type="match status" value="1"/>
</dbReference>
<evidence type="ECO:0000259" key="4">
    <source>
        <dbReference type="PROSITE" id="PS50887"/>
    </source>
</evidence>
<protein>
    <submittedName>
        <fullName evidence="5">Diguanylate cyclase (GGDEF)-like protein</fullName>
    </submittedName>
</protein>
<dbReference type="InterPro" id="IPR052155">
    <property type="entry name" value="Biofilm_reg_signaling"/>
</dbReference>
<dbReference type="SMART" id="SM00091">
    <property type="entry name" value="PAS"/>
    <property type="match status" value="1"/>
</dbReference>
<keyword evidence="6" id="KW-1185">Reference proteome</keyword>
<evidence type="ECO:0000256" key="1">
    <source>
        <dbReference type="SAM" id="Phobius"/>
    </source>
</evidence>
<dbReference type="CDD" id="cd00130">
    <property type="entry name" value="PAS"/>
    <property type="match status" value="1"/>
</dbReference>
<feature type="transmembrane region" description="Helical" evidence="1">
    <location>
        <begin position="73"/>
        <end position="92"/>
    </location>
</feature>
<keyword evidence="1" id="KW-1133">Transmembrane helix</keyword>
<dbReference type="Gene3D" id="3.30.450.20">
    <property type="entry name" value="PAS domain"/>
    <property type="match status" value="1"/>
</dbReference>
<dbReference type="CDD" id="cd01948">
    <property type="entry name" value="EAL"/>
    <property type="match status" value="1"/>
</dbReference>
<feature type="transmembrane region" description="Helical" evidence="1">
    <location>
        <begin position="185"/>
        <end position="207"/>
    </location>
</feature>
<dbReference type="OrthoDB" id="9814202at2"/>
<dbReference type="SMART" id="SM00052">
    <property type="entry name" value="EAL"/>
    <property type="match status" value="1"/>
</dbReference>
<feature type="domain" description="GGDEF" evidence="4">
    <location>
        <begin position="383"/>
        <end position="516"/>
    </location>
</feature>
<dbReference type="InterPro" id="IPR043128">
    <property type="entry name" value="Rev_trsase/Diguanyl_cyclase"/>
</dbReference>
<name>A0A4R6VNE4_9HYPH</name>
<dbReference type="InterPro" id="IPR035919">
    <property type="entry name" value="EAL_sf"/>
</dbReference>
<dbReference type="AlphaFoldDB" id="A0A4R6VNE4"/>
<dbReference type="InterPro" id="IPR001633">
    <property type="entry name" value="EAL_dom"/>
</dbReference>
<feature type="domain" description="PAS" evidence="2">
    <location>
        <begin position="231"/>
        <end position="292"/>
    </location>
</feature>
<dbReference type="SUPFAM" id="SSF141868">
    <property type="entry name" value="EAL domain-like"/>
    <property type="match status" value="1"/>
</dbReference>
<keyword evidence="1" id="KW-0472">Membrane</keyword>
<dbReference type="Pfam" id="PF12860">
    <property type="entry name" value="PAS_7"/>
    <property type="match status" value="1"/>
</dbReference>
<sequence length="796" mass="89128">MASSIVQLCVGDHMFKRLLETIQSEKNLSVTIRAQLVDGLFHPFASLISGAVAGLFIAAVLSFAADDHLVQNLAYAVVLIAACRIVLGIYYLRSGQPVNAQNVNEWEWAYAIGGTAFSLCLGMVTFFAVLRIDNGAIHLMLTTTTAAYAASIAGRNASRPWVALGQLYFASVPMGLGLVLHDTLFYEVVGAALLIFMFGMTDITLAVRKTIINALETRERNKELADSFEQQANLFDGALKNMSHGLCMFDRDNKLLVWNPILCDILGCPPDKLHKGESFEEVLQLIHPADRDHFIWKGDVEADQAKANFEHTIQLEDERFVAVSSRQTSTGNRVLVFADVTAQKKAEAKIRNLALVDQLTGLMNRTSLQNCFREVLENNKSDQEVAVYFIDLDHFKNVNDTLGHPVGDDLLQQVAKRICDVCMDECHVGRMAGDEFLVIQRLAPHARTPEILSSQIIEALKQPFNVASHYVRIGASIGIAISPKDGTEAALLLKRADMALYAAKNLGRNRYEFFEPKMDQKAQQVRAMELDIKYALEENQFRLSFQPIIDANTSEISGFETLIRWTHEKRGRVVPSVFIQVAEQTGQIIEIGRWVVREAIRNASKWPTDTPIAINFSAVQFQDTDFPKYLKSQLRRFKMPPERVELEITETAFFQDEMATLDILRQFQAIGVKISLDDFGTGFSSLSQLRTFPYHKIKIDGSFIRDLETNTSSKAVATAVAHIGQALKIRVVAECVESEEQLEYLRDAGVSEIQGFYMCRPLNYEDAASLLEIGNGKFDREYLEQIKKRSDKTAAQ</sequence>
<organism evidence="5 6">
    <name type="scientific">Maritalea mobilis</name>
    <dbReference type="NCBI Taxonomy" id="483324"/>
    <lineage>
        <taxon>Bacteria</taxon>
        <taxon>Pseudomonadati</taxon>
        <taxon>Pseudomonadota</taxon>
        <taxon>Alphaproteobacteria</taxon>
        <taxon>Hyphomicrobiales</taxon>
        <taxon>Devosiaceae</taxon>
        <taxon>Maritalea</taxon>
    </lineage>
</organism>
<feature type="transmembrane region" description="Helical" evidence="1">
    <location>
        <begin position="40"/>
        <end position="61"/>
    </location>
</feature>
<evidence type="ECO:0000313" key="6">
    <source>
        <dbReference type="Proteomes" id="UP000295391"/>
    </source>
</evidence>
<dbReference type="PANTHER" id="PTHR44757:SF2">
    <property type="entry name" value="BIOFILM ARCHITECTURE MAINTENANCE PROTEIN MBAA"/>
    <property type="match status" value="1"/>
</dbReference>
<dbReference type="PROSITE" id="PS50883">
    <property type="entry name" value="EAL"/>
    <property type="match status" value="1"/>
</dbReference>
<dbReference type="PROSITE" id="PS50112">
    <property type="entry name" value="PAS"/>
    <property type="match status" value="1"/>
</dbReference>
<evidence type="ECO:0000313" key="5">
    <source>
        <dbReference type="EMBL" id="TDQ63703.1"/>
    </source>
</evidence>
<dbReference type="PANTHER" id="PTHR44757">
    <property type="entry name" value="DIGUANYLATE CYCLASE DGCP"/>
    <property type="match status" value="1"/>
</dbReference>
<dbReference type="InterPro" id="IPR035965">
    <property type="entry name" value="PAS-like_dom_sf"/>
</dbReference>
<dbReference type="EMBL" id="SNYR01000002">
    <property type="protein sequence ID" value="TDQ63703.1"/>
    <property type="molecule type" value="Genomic_DNA"/>
</dbReference>
<dbReference type="PROSITE" id="PS50887">
    <property type="entry name" value="GGDEF"/>
    <property type="match status" value="1"/>
</dbReference>
<dbReference type="NCBIfam" id="TIGR00254">
    <property type="entry name" value="GGDEF"/>
    <property type="match status" value="1"/>
</dbReference>
<accession>A0A4R6VNE4</accession>
<dbReference type="SMART" id="SM00267">
    <property type="entry name" value="GGDEF"/>
    <property type="match status" value="1"/>
</dbReference>
<reference evidence="5 6" key="1">
    <citation type="submission" date="2019-03" db="EMBL/GenBank/DDBJ databases">
        <title>Genomic Encyclopedia of Type Strains, Phase III (KMG-III): the genomes of soil and plant-associated and newly described type strains.</title>
        <authorList>
            <person name="Whitman W."/>
        </authorList>
    </citation>
    <scope>NUCLEOTIDE SEQUENCE [LARGE SCALE GENOMIC DNA]</scope>
    <source>
        <strain evidence="5 6">CGMCC 1.7002</strain>
    </source>
</reference>
<gene>
    <name evidence="5" type="ORF">ATL17_1711</name>
</gene>
<comment type="caution">
    <text evidence="5">The sequence shown here is derived from an EMBL/GenBank/DDBJ whole genome shotgun (WGS) entry which is preliminary data.</text>
</comment>
<proteinExistence type="predicted"/>
<dbReference type="CDD" id="cd01949">
    <property type="entry name" value="GGDEF"/>
    <property type="match status" value="1"/>
</dbReference>
<feature type="transmembrane region" description="Helical" evidence="1">
    <location>
        <begin position="161"/>
        <end position="179"/>
    </location>
</feature>
<dbReference type="InterPro" id="IPR000014">
    <property type="entry name" value="PAS"/>
</dbReference>
<dbReference type="Pfam" id="PF00563">
    <property type="entry name" value="EAL"/>
    <property type="match status" value="1"/>
</dbReference>
<dbReference type="InterPro" id="IPR029787">
    <property type="entry name" value="Nucleotide_cyclase"/>
</dbReference>
<evidence type="ECO:0000259" key="3">
    <source>
        <dbReference type="PROSITE" id="PS50883"/>
    </source>
</evidence>
<dbReference type="SUPFAM" id="SSF55785">
    <property type="entry name" value="PYP-like sensor domain (PAS domain)"/>
    <property type="match status" value="1"/>
</dbReference>
<feature type="domain" description="EAL" evidence="3">
    <location>
        <begin position="525"/>
        <end position="775"/>
    </location>
</feature>
<evidence type="ECO:0000259" key="2">
    <source>
        <dbReference type="PROSITE" id="PS50112"/>
    </source>
</evidence>
<dbReference type="InterPro" id="IPR000160">
    <property type="entry name" value="GGDEF_dom"/>
</dbReference>
<dbReference type="Gene3D" id="3.20.20.450">
    <property type="entry name" value="EAL domain"/>
    <property type="match status" value="1"/>
</dbReference>
<keyword evidence="1" id="KW-0812">Transmembrane</keyword>
<feature type="transmembrane region" description="Helical" evidence="1">
    <location>
        <begin position="108"/>
        <end position="130"/>
    </location>
</feature>
<dbReference type="SUPFAM" id="SSF55073">
    <property type="entry name" value="Nucleotide cyclase"/>
    <property type="match status" value="1"/>
</dbReference>
<dbReference type="Proteomes" id="UP000295391">
    <property type="component" value="Unassembled WGS sequence"/>
</dbReference>